<dbReference type="Pfam" id="PF00008">
    <property type="entry name" value="EGF"/>
    <property type="match status" value="1"/>
</dbReference>
<dbReference type="PROSITE" id="PS01186">
    <property type="entry name" value="EGF_2"/>
    <property type="match status" value="1"/>
</dbReference>
<feature type="chain" id="PRO_5012556338" evidence="7">
    <location>
        <begin position="32"/>
        <end position="144"/>
    </location>
</feature>
<dbReference type="OrthoDB" id="283575at2759"/>
<evidence type="ECO:0000256" key="6">
    <source>
        <dbReference type="PROSITE-ProRule" id="PRU00076"/>
    </source>
</evidence>
<feature type="signal peptide" evidence="7">
    <location>
        <begin position="1"/>
        <end position="31"/>
    </location>
</feature>
<dbReference type="CDD" id="cd00054">
    <property type="entry name" value="EGF_CA"/>
    <property type="match status" value="1"/>
</dbReference>
<sequence>MSRSLWSTASCWLKITAYFIILTTRVKSVRGGFACLESPCFHGICIDYLDTNRSDTFWLNEDEALVDDDYRCYCRNGFTGYSCQINWDECSSNPCQNGGECLDGIASFNCSCPDNFTGSNLHFHPHKLNWWNCDHVTTIVYKSH</sequence>
<organism evidence="9 10">
    <name type="scientific">Folsomia candida</name>
    <name type="common">Springtail</name>
    <dbReference type="NCBI Taxonomy" id="158441"/>
    <lineage>
        <taxon>Eukaryota</taxon>
        <taxon>Metazoa</taxon>
        <taxon>Ecdysozoa</taxon>
        <taxon>Arthropoda</taxon>
        <taxon>Hexapoda</taxon>
        <taxon>Collembola</taxon>
        <taxon>Entomobryomorpha</taxon>
        <taxon>Isotomoidea</taxon>
        <taxon>Isotomidae</taxon>
        <taxon>Proisotominae</taxon>
        <taxon>Folsomia</taxon>
    </lineage>
</organism>
<keyword evidence="2 7" id="KW-0732">Signal</keyword>
<dbReference type="PANTHER" id="PTHR12916:SF4">
    <property type="entry name" value="UNINFLATABLE, ISOFORM C"/>
    <property type="match status" value="1"/>
</dbReference>
<keyword evidence="5" id="KW-0325">Glycoprotein</keyword>
<gene>
    <name evidence="9" type="ORF">Fcan01_08318</name>
</gene>
<dbReference type="InterPro" id="IPR000742">
    <property type="entry name" value="EGF"/>
</dbReference>
<evidence type="ECO:0000256" key="1">
    <source>
        <dbReference type="ARBA" id="ARBA00022536"/>
    </source>
</evidence>
<evidence type="ECO:0000313" key="9">
    <source>
        <dbReference type="EMBL" id="OXA58426.1"/>
    </source>
</evidence>
<keyword evidence="1 6" id="KW-0245">EGF-like domain</keyword>
<dbReference type="FunFam" id="2.10.25.10:FF:000472">
    <property type="entry name" value="Uncharacterized protein, isoform A"/>
    <property type="match status" value="1"/>
</dbReference>
<dbReference type="SUPFAM" id="SSF57196">
    <property type="entry name" value="EGF/Laminin"/>
    <property type="match status" value="2"/>
</dbReference>
<reference evidence="9 10" key="1">
    <citation type="submission" date="2015-12" db="EMBL/GenBank/DDBJ databases">
        <title>The genome of Folsomia candida.</title>
        <authorList>
            <person name="Faddeeva A."/>
            <person name="Derks M.F."/>
            <person name="Anvar Y."/>
            <person name="Smit S."/>
            <person name="Van Straalen N."/>
            <person name="Roelofs D."/>
        </authorList>
    </citation>
    <scope>NUCLEOTIDE SEQUENCE [LARGE SCALE GENOMIC DNA]</scope>
    <source>
        <strain evidence="9 10">VU population</strain>
        <tissue evidence="9">Whole body</tissue>
    </source>
</reference>
<keyword evidence="4" id="KW-1015">Disulfide bond</keyword>
<name>A0A226EPC6_FOLCA</name>
<dbReference type="InterPro" id="IPR018097">
    <property type="entry name" value="EGF_Ca-bd_CS"/>
</dbReference>
<dbReference type="SMART" id="SM00181">
    <property type="entry name" value="EGF"/>
    <property type="match status" value="2"/>
</dbReference>
<dbReference type="Proteomes" id="UP000198287">
    <property type="component" value="Unassembled WGS sequence"/>
</dbReference>
<dbReference type="AlphaFoldDB" id="A0A226EPC6"/>
<comment type="caution">
    <text evidence="9">The sequence shown here is derived from an EMBL/GenBank/DDBJ whole genome shotgun (WGS) entry which is preliminary data.</text>
</comment>
<keyword evidence="10" id="KW-1185">Reference proteome</keyword>
<dbReference type="SMART" id="SM00179">
    <property type="entry name" value="EGF_CA"/>
    <property type="match status" value="1"/>
</dbReference>
<evidence type="ECO:0000256" key="5">
    <source>
        <dbReference type="ARBA" id="ARBA00023180"/>
    </source>
</evidence>
<dbReference type="EMBL" id="LNIX01000003">
    <property type="protein sequence ID" value="OXA58426.1"/>
    <property type="molecule type" value="Genomic_DNA"/>
</dbReference>
<evidence type="ECO:0000256" key="3">
    <source>
        <dbReference type="ARBA" id="ARBA00022737"/>
    </source>
</evidence>
<dbReference type="PROSITE" id="PS01187">
    <property type="entry name" value="EGF_CA"/>
    <property type="match status" value="1"/>
</dbReference>
<dbReference type="InterPro" id="IPR000152">
    <property type="entry name" value="EGF-type_Asp/Asn_hydroxyl_site"/>
</dbReference>
<dbReference type="PRINTS" id="PR00010">
    <property type="entry name" value="EGFBLOOD"/>
</dbReference>
<comment type="caution">
    <text evidence="6">Lacks conserved residue(s) required for the propagation of feature annotation.</text>
</comment>
<dbReference type="PROSITE" id="PS00010">
    <property type="entry name" value="ASX_HYDROXYL"/>
    <property type="match status" value="1"/>
</dbReference>
<proteinExistence type="predicted"/>
<evidence type="ECO:0000259" key="8">
    <source>
        <dbReference type="PROSITE" id="PS50026"/>
    </source>
</evidence>
<feature type="domain" description="EGF-like" evidence="8">
    <location>
        <begin position="86"/>
        <end position="122"/>
    </location>
</feature>
<evidence type="ECO:0000256" key="4">
    <source>
        <dbReference type="ARBA" id="ARBA00023157"/>
    </source>
</evidence>
<dbReference type="PROSITE" id="PS00022">
    <property type="entry name" value="EGF_1"/>
    <property type="match status" value="1"/>
</dbReference>
<dbReference type="PANTHER" id="PTHR12916">
    <property type="entry name" value="CYTOCHROME C OXIDASE POLYPEPTIDE VIC-2"/>
    <property type="match status" value="1"/>
</dbReference>
<evidence type="ECO:0000256" key="2">
    <source>
        <dbReference type="ARBA" id="ARBA00022729"/>
    </source>
</evidence>
<evidence type="ECO:0000313" key="10">
    <source>
        <dbReference type="Proteomes" id="UP000198287"/>
    </source>
</evidence>
<dbReference type="STRING" id="158441.A0A226EPC6"/>
<dbReference type="GO" id="GO:0005509">
    <property type="term" value="F:calcium ion binding"/>
    <property type="evidence" value="ECO:0007669"/>
    <property type="project" value="InterPro"/>
</dbReference>
<dbReference type="PROSITE" id="PS50026">
    <property type="entry name" value="EGF_3"/>
    <property type="match status" value="1"/>
</dbReference>
<protein>
    <submittedName>
        <fullName evidence="9">Protein eyes shut</fullName>
    </submittedName>
</protein>
<dbReference type="Gene3D" id="2.10.25.10">
    <property type="entry name" value="Laminin"/>
    <property type="match status" value="2"/>
</dbReference>
<evidence type="ECO:0000256" key="7">
    <source>
        <dbReference type="SAM" id="SignalP"/>
    </source>
</evidence>
<accession>A0A226EPC6</accession>
<dbReference type="InterPro" id="IPR001881">
    <property type="entry name" value="EGF-like_Ca-bd_dom"/>
</dbReference>
<keyword evidence="3" id="KW-0677">Repeat</keyword>